<dbReference type="SUPFAM" id="SSF51735">
    <property type="entry name" value="NAD(P)-binding Rossmann-fold domains"/>
    <property type="match status" value="1"/>
</dbReference>
<dbReference type="GO" id="GO:0070524">
    <property type="term" value="F:11-beta-hydroxysteroid dehydrogenase (NADP+) activity"/>
    <property type="evidence" value="ECO:0007669"/>
    <property type="project" value="UniProtKB-EC"/>
</dbReference>
<dbReference type="Gene3D" id="3.40.50.720">
    <property type="entry name" value="NAD(P)-binding Rossmann-like Domain"/>
    <property type="match status" value="1"/>
</dbReference>
<dbReference type="Pfam" id="PF00106">
    <property type="entry name" value="adh_short"/>
    <property type="match status" value="1"/>
</dbReference>
<dbReference type="STRING" id="4232.A0A251UKY3"/>
<dbReference type="InterPro" id="IPR036291">
    <property type="entry name" value="NAD(P)-bd_dom_sf"/>
</dbReference>
<dbReference type="PRINTS" id="PR00081">
    <property type="entry name" value="GDHRDH"/>
</dbReference>
<sequence length="321" mass="36054">MYEACFNNKFTNALVFYIFLLLLLLVSPFLFFWELIHTVRSCFRCSENMSGKVVLITGASSGLGELMAYEYAKRGAYLAIIAIKEPESRLEQVADRARELGSPDVLYMFADVSKVDECRMFVDNTIKHFGHLDHLVCNAGIGPIYSIRHEVTKFVPVMDINFWGSVYPTHFAIPHLMKTKGKIIVNASSAGVLHPPKGGFYNASKAALISFYESLRFEVSPTITITILTLGFIQTNLITAEYSTKGFGVRLRKDVKDVLPTMGAEPCTKAIVDGVCKGATSITEPRFMKALFLIKFLFPQLHSFYFNVGVPSKNRRLKRDE</sequence>
<feature type="transmembrane region" description="Helical" evidence="7">
    <location>
        <begin position="12"/>
        <end position="33"/>
    </location>
</feature>
<evidence type="ECO:0000256" key="5">
    <source>
        <dbReference type="ARBA" id="ARBA00023002"/>
    </source>
</evidence>
<evidence type="ECO:0000256" key="4">
    <source>
        <dbReference type="ARBA" id="ARBA00022968"/>
    </source>
</evidence>
<keyword evidence="7" id="KW-0472">Membrane</keyword>
<dbReference type="InterPro" id="IPR002347">
    <property type="entry name" value="SDR_fam"/>
</dbReference>
<keyword evidence="7" id="KW-1133">Transmembrane helix</keyword>
<dbReference type="PRINTS" id="PR00080">
    <property type="entry name" value="SDRFAMILY"/>
</dbReference>
<organism evidence="9 10">
    <name type="scientific">Helianthus annuus</name>
    <name type="common">Common sunflower</name>
    <dbReference type="NCBI Taxonomy" id="4232"/>
    <lineage>
        <taxon>Eukaryota</taxon>
        <taxon>Viridiplantae</taxon>
        <taxon>Streptophyta</taxon>
        <taxon>Embryophyta</taxon>
        <taxon>Tracheophyta</taxon>
        <taxon>Spermatophyta</taxon>
        <taxon>Magnoliopsida</taxon>
        <taxon>eudicotyledons</taxon>
        <taxon>Gunneridae</taxon>
        <taxon>Pentapetalae</taxon>
        <taxon>asterids</taxon>
        <taxon>campanulids</taxon>
        <taxon>Asterales</taxon>
        <taxon>Asteraceae</taxon>
        <taxon>Asteroideae</taxon>
        <taxon>Heliantheae alliance</taxon>
        <taxon>Heliantheae</taxon>
        <taxon>Helianthus</taxon>
    </lineage>
</organism>
<dbReference type="AlphaFoldDB" id="A0A251UKY3"/>
<proteinExistence type="inferred from homology"/>
<dbReference type="PANTHER" id="PTHR43391">
    <property type="entry name" value="RETINOL DEHYDROGENASE-RELATED"/>
    <property type="match status" value="1"/>
</dbReference>
<keyword evidence="10" id="KW-1185">Reference proteome</keyword>
<evidence type="ECO:0000313" key="8">
    <source>
        <dbReference type="EMBL" id="KAF5754159.1"/>
    </source>
</evidence>
<reference evidence="8 10" key="1">
    <citation type="journal article" date="2017" name="Nature">
        <title>The sunflower genome provides insights into oil metabolism, flowering and Asterid evolution.</title>
        <authorList>
            <person name="Badouin H."/>
            <person name="Gouzy J."/>
            <person name="Grassa C.J."/>
            <person name="Murat F."/>
            <person name="Staton S.E."/>
            <person name="Cottret L."/>
            <person name="Lelandais-Briere C."/>
            <person name="Owens G.L."/>
            <person name="Carrere S."/>
            <person name="Mayjonade B."/>
            <person name="Legrand L."/>
            <person name="Gill N."/>
            <person name="Kane N.C."/>
            <person name="Bowers J.E."/>
            <person name="Hubner S."/>
            <person name="Bellec A."/>
            <person name="Berard A."/>
            <person name="Berges H."/>
            <person name="Blanchet N."/>
            <person name="Boniface M.C."/>
            <person name="Brunel D."/>
            <person name="Catrice O."/>
            <person name="Chaidir N."/>
            <person name="Claudel C."/>
            <person name="Donnadieu C."/>
            <person name="Faraut T."/>
            <person name="Fievet G."/>
            <person name="Helmstetter N."/>
            <person name="King M."/>
            <person name="Knapp S.J."/>
            <person name="Lai Z."/>
            <person name="Le Paslier M.C."/>
            <person name="Lippi Y."/>
            <person name="Lorenzon L."/>
            <person name="Mandel J.R."/>
            <person name="Marage G."/>
            <person name="Marchand G."/>
            <person name="Marquand E."/>
            <person name="Bret-Mestries E."/>
            <person name="Morien E."/>
            <person name="Nambeesan S."/>
            <person name="Nguyen T."/>
            <person name="Pegot-Espagnet P."/>
            <person name="Pouilly N."/>
            <person name="Raftis F."/>
            <person name="Sallet E."/>
            <person name="Schiex T."/>
            <person name="Thomas J."/>
            <person name="Vandecasteele C."/>
            <person name="Vares D."/>
            <person name="Vear F."/>
            <person name="Vautrin S."/>
            <person name="Crespi M."/>
            <person name="Mangin B."/>
            <person name="Burke J.M."/>
            <person name="Salse J."/>
            <person name="Munos S."/>
            <person name="Vincourt P."/>
            <person name="Rieseberg L.H."/>
            <person name="Langlade N.B."/>
        </authorList>
    </citation>
    <scope>NUCLEOTIDE SEQUENCE [LARGE SCALE GENOMIC DNA]</scope>
    <source>
        <strain evidence="10">cv. SF193</strain>
        <tissue evidence="8">Leaves</tissue>
    </source>
</reference>
<dbReference type="OMA" id="FIWELIN"/>
<evidence type="ECO:0000256" key="3">
    <source>
        <dbReference type="ARBA" id="ARBA00022857"/>
    </source>
</evidence>
<dbReference type="PROSITE" id="PS00061">
    <property type="entry name" value="ADH_SHORT"/>
    <property type="match status" value="1"/>
</dbReference>
<evidence type="ECO:0000256" key="6">
    <source>
        <dbReference type="RuleBase" id="RU000363"/>
    </source>
</evidence>
<dbReference type="GO" id="GO:0016491">
    <property type="term" value="F:oxidoreductase activity"/>
    <property type="evidence" value="ECO:0000318"/>
    <property type="project" value="GO_Central"/>
</dbReference>
<evidence type="ECO:0000313" key="9">
    <source>
        <dbReference type="EMBL" id="OTG23719.1"/>
    </source>
</evidence>
<dbReference type="Gramene" id="mRNA:HanXRQr2_Chr17g0788091">
    <property type="protein sequence ID" value="mRNA:HanXRQr2_Chr17g0788091"/>
    <property type="gene ID" value="HanXRQr2_Chr17g0788091"/>
</dbReference>
<reference evidence="9" key="2">
    <citation type="submission" date="2017-02" db="EMBL/GenBank/DDBJ databases">
        <title>Sunflower complete genome.</title>
        <authorList>
            <person name="Langlade N."/>
            <person name="Munos S."/>
        </authorList>
    </citation>
    <scope>NUCLEOTIDE SEQUENCE [LARGE SCALE GENOMIC DNA]</scope>
    <source>
        <tissue evidence="9">Leaves</tissue>
    </source>
</reference>
<name>A0A251UKY3_HELAN</name>
<dbReference type="PANTHER" id="PTHR43391:SF78">
    <property type="entry name" value="11-BETA-HYDROXYSTEROID DEHYDROGENASE 1B-LIKE ISOFORM X1"/>
    <property type="match status" value="1"/>
</dbReference>
<gene>
    <name evidence="9" type="ORF">HannXRQ_Chr05g0128811</name>
    <name evidence="8" type="ORF">HanXRQr2_Chr17g0788091</name>
</gene>
<dbReference type="GO" id="GO:0016020">
    <property type="term" value="C:membrane"/>
    <property type="evidence" value="ECO:0007669"/>
    <property type="project" value="UniProtKB-SubCell"/>
</dbReference>
<dbReference type="GO" id="GO:0005829">
    <property type="term" value="C:cytosol"/>
    <property type="evidence" value="ECO:0000318"/>
    <property type="project" value="GO_Central"/>
</dbReference>
<evidence type="ECO:0000256" key="7">
    <source>
        <dbReference type="SAM" id="Phobius"/>
    </source>
</evidence>
<dbReference type="InterPro" id="IPR020904">
    <property type="entry name" value="Sc_DH/Rdtase_CS"/>
</dbReference>
<dbReference type="OrthoDB" id="47007at2759"/>
<keyword evidence="3" id="KW-0521">NADP</keyword>
<evidence type="ECO:0000256" key="1">
    <source>
        <dbReference type="ARBA" id="ARBA00004606"/>
    </source>
</evidence>
<keyword evidence="5 8" id="KW-0560">Oxidoreductase</keyword>
<accession>A0A251UKY3</accession>
<dbReference type="Proteomes" id="UP000215914">
    <property type="component" value="Chromosome 5"/>
</dbReference>
<dbReference type="InParanoid" id="A0A251UKY3"/>
<dbReference type="EMBL" id="CM007894">
    <property type="protein sequence ID" value="OTG23719.1"/>
    <property type="molecule type" value="Genomic_DNA"/>
</dbReference>
<dbReference type="EMBL" id="MNCJ02000332">
    <property type="protein sequence ID" value="KAF5754159.1"/>
    <property type="molecule type" value="Genomic_DNA"/>
</dbReference>
<keyword evidence="7" id="KW-0812">Transmembrane</keyword>
<comment type="subcellular location">
    <subcellularLocation>
        <location evidence="1">Membrane</location>
        <topology evidence="1">Single-pass type II membrane protein</topology>
    </subcellularLocation>
</comment>
<evidence type="ECO:0000313" key="10">
    <source>
        <dbReference type="Proteomes" id="UP000215914"/>
    </source>
</evidence>
<evidence type="ECO:0000256" key="2">
    <source>
        <dbReference type="ARBA" id="ARBA00006484"/>
    </source>
</evidence>
<protein>
    <submittedName>
        <fullName evidence="8">11-beta-hydroxysteroid dehydrogenase</fullName>
        <ecNumber evidence="8">1.1.1.146</ecNumber>
    </submittedName>
    <submittedName>
        <fullName evidence="9">Putative glucose/ribitol dehydrogenase</fullName>
    </submittedName>
</protein>
<dbReference type="EC" id="1.1.1.146" evidence="8"/>
<reference evidence="8" key="3">
    <citation type="submission" date="2020-06" db="EMBL/GenBank/DDBJ databases">
        <title>Helianthus annuus Genome sequencing and assembly Release 2.</title>
        <authorList>
            <person name="Gouzy J."/>
            <person name="Langlade N."/>
            <person name="Munos S."/>
        </authorList>
    </citation>
    <scope>NUCLEOTIDE SEQUENCE</scope>
    <source>
        <tissue evidence="8">Leaves</tissue>
    </source>
</reference>
<comment type="similarity">
    <text evidence="2 6">Belongs to the short-chain dehydrogenases/reductases (SDR) family.</text>
</comment>
<keyword evidence="4" id="KW-0735">Signal-anchor</keyword>